<dbReference type="Proteomes" id="UP000187013">
    <property type="component" value="Unassembled WGS sequence"/>
</dbReference>
<evidence type="ECO:0000256" key="3">
    <source>
        <dbReference type="ARBA" id="ARBA00022833"/>
    </source>
</evidence>
<name>A0A1Q3AEX0_ZYGRO</name>
<gene>
    <name evidence="4" type="ORF">ZYGR_0AK07500</name>
</gene>
<evidence type="ECO:0000313" key="5">
    <source>
        <dbReference type="Proteomes" id="UP000187013"/>
    </source>
</evidence>
<sequence>MLYLVVDATLSENIKRIYPQDTESSPAEYTFDLVCTSCREKHDSTVVINKFEKTQLPGSRGEASFVMKCKFCGSEVSISLNPFEDSLYNDAVEDNKEIIDKAQVQRKKHNLRNIQGKSVLLALDCRGCEVLGFYPDNLTFLAELNAGKTMEFQLEDGELYDYDDDSGEEVTVTEFKSEIIKGK</sequence>
<comment type="similarity">
    <text evidence="1">Belongs to the UPF0587 family.</text>
</comment>
<dbReference type="InterPro" id="IPR008584">
    <property type="entry name" value="CXXC_Zn-binding_euk"/>
</dbReference>
<accession>A0A1Q3AEX0</accession>
<comment type="caution">
    <text evidence="4">The sequence shown here is derived from an EMBL/GenBank/DDBJ whole genome shotgun (WGS) entry which is preliminary data.</text>
</comment>
<dbReference type="GO" id="GO:0008270">
    <property type="term" value="F:zinc ion binding"/>
    <property type="evidence" value="ECO:0007669"/>
    <property type="project" value="TreeGrafter"/>
</dbReference>
<reference evidence="4 5" key="1">
    <citation type="submission" date="2016-08" db="EMBL/GenBank/DDBJ databases">
        <title>Draft genome sequence of allopolyploid Zygosaccharomyces rouxii.</title>
        <authorList>
            <person name="Watanabe J."/>
            <person name="Uehara K."/>
            <person name="Mogi Y."/>
            <person name="Tsukioka Y."/>
        </authorList>
    </citation>
    <scope>NUCLEOTIDE SEQUENCE [LARGE SCALE GENOMIC DNA]</scope>
    <source>
        <strain evidence="4 5">NBRC 110957</strain>
    </source>
</reference>
<keyword evidence="3" id="KW-0862">Zinc</keyword>
<keyword evidence="2" id="KW-0479">Metal-binding</keyword>
<dbReference type="EMBL" id="BDGX01000037">
    <property type="protein sequence ID" value="GAV54248.1"/>
    <property type="molecule type" value="Genomic_DNA"/>
</dbReference>
<dbReference type="OrthoDB" id="10248838at2759"/>
<evidence type="ECO:0000313" key="4">
    <source>
        <dbReference type="EMBL" id="GAV54248.1"/>
    </source>
</evidence>
<dbReference type="PANTHER" id="PTHR12857">
    <property type="entry name" value="CXXC MOTIF CONTAINING ZINC BINDING PROTEIN"/>
    <property type="match status" value="1"/>
</dbReference>
<protein>
    <submittedName>
        <fullName evidence="4">Uncharacterized protein</fullName>
    </submittedName>
</protein>
<dbReference type="Pfam" id="PF05907">
    <property type="entry name" value="CXXC_Zn-b_euk"/>
    <property type="match status" value="1"/>
</dbReference>
<dbReference type="PANTHER" id="PTHR12857:SF0">
    <property type="entry name" value="CXXC MOTIF CONTAINING ZINC BINDING PROTEIN"/>
    <property type="match status" value="1"/>
</dbReference>
<organism evidence="4 5">
    <name type="scientific">Zygosaccharomyces rouxii</name>
    <dbReference type="NCBI Taxonomy" id="4956"/>
    <lineage>
        <taxon>Eukaryota</taxon>
        <taxon>Fungi</taxon>
        <taxon>Dikarya</taxon>
        <taxon>Ascomycota</taxon>
        <taxon>Saccharomycotina</taxon>
        <taxon>Saccharomycetes</taxon>
        <taxon>Saccharomycetales</taxon>
        <taxon>Saccharomycetaceae</taxon>
        <taxon>Zygosaccharomyces</taxon>
    </lineage>
</organism>
<dbReference type="AlphaFoldDB" id="A0A1Q3AEX0"/>
<evidence type="ECO:0000256" key="1">
    <source>
        <dbReference type="ARBA" id="ARBA00007818"/>
    </source>
</evidence>
<dbReference type="SUPFAM" id="SSF141678">
    <property type="entry name" value="MAL13P1.257-like"/>
    <property type="match status" value="1"/>
</dbReference>
<proteinExistence type="inferred from homology"/>
<evidence type="ECO:0000256" key="2">
    <source>
        <dbReference type="ARBA" id="ARBA00022723"/>
    </source>
</evidence>